<dbReference type="EMBL" id="CP060724">
    <property type="protein sequence ID" value="QNN75710.1"/>
    <property type="molecule type" value="Genomic_DNA"/>
</dbReference>
<feature type="transmembrane region" description="Helical" evidence="1">
    <location>
        <begin position="92"/>
        <end position="111"/>
    </location>
</feature>
<feature type="transmembrane region" description="Helical" evidence="1">
    <location>
        <begin position="62"/>
        <end position="80"/>
    </location>
</feature>
<evidence type="ECO:0000313" key="2">
    <source>
        <dbReference type="EMBL" id="QNN75710.1"/>
    </source>
</evidence>
<reference evidence="2 3" key="1">
    <citation type="submission" date="2020-08" db="EMBL/GenBank/DDBJ databases">
        <title>Genome sequence of Weissella diestrammenae KACC 16890T.</title>
        <authorList>
            <person name="Hyun D.-W."/>
            <person name="Bae J.-W."/>
        </authorList>
    </citation>
    <scope>NUCLEOTIDE SEQUENCE [LARGE SCALE GENOMIC DNA]</scope>
    <source>
        <strain evidence="2 3">KACC 16890</strain>
    </source>
</reference>
<dbReference type="AlphaFoldDB" id="A0A7G9T6I5"/>
<dbReference type="RefSeq" id="WP_187529542.1">
    <property type="nucleotide sequence ID" value="NZ_CP060724.1"/>
</dbReference>
<keyword evidence="3" id="KW-1185">Reference proteome</keyword>
<feature type="transmembrane region" description="Helical" evidence="1">
    <location>
        <begin position="181"/>
        <end position="202"/>
    </location>
</feature>
<sequence>MNLNATAGILATILSFLTFAFFVPNLITGAAKTSAYAWTFSLVTAASQLILMAMSHENFAGLLRPLALCFCISIVVFVAYRKETNSPTRLDYICGTIVLIGMLFAFFGQLLLKRIGIQTSALFAADISLSLLTALAILPNIATILGIKKGNHEIPQIIAIDAVASLMGLFALNIWNVFTVFGPLLIIILDLRTILYAIYYNAQREKNTLAFKEKRDV</sequence>
<organism evidence="2 3">
    <name type="scientific">Weissella diestrammenae</name>
    <dbReference type="NCBI Taxonomy" id="1162633"/>
    <lineage>
        <taxon>Bacteria</taxon>
        <taxon>Bacillati</taxon>
        <taxon>Bacillota</taxon>
        <taxon>Bacilli</taxon>
        <taxon>Lactobacillales</taxon>
        <taxon>Lactobacillaceae</taxon>
        <taxon>Weissella</taxon>
    </lineage>
</organism>
<accession>A0A7G9T6I5</accession>
<gene>
    <name evidence="2" type="ORF">H9L19_02240</name>
</gene>
<feature type="transmembrane region" description="Helical" evidence="1">
    <location>
        <begin position="123"/>
        <end position="145"/>
    </location>
</feature>
<proteinExistence type="predicted"/>
<feature type="transmembrane region" description="Helical" evidence="1">
    <location>
        <begin position="157"/>
        <end position="175"/>
    </location>
</feature>
<protein>
    <submittedName>
        <fullName evidence="2">Uncharacterized protein</fullName>
    </submittedName>
</protein>
<name>A0A7G9T6I5_9LACO</name>
<dbReference type="Proteomes" id="UP000515800">
    <property type="component" value="Chromosome"/>
</dbReference>
<dbReference type="KEGG" id="wdi:H9L19_02240"/>
<feature type="transmembrane region" description="Helical" evidence="1">
    <location>
        <begin position="6"/>
        <end position="23"/>
    </location>
</feature>
<keyword evidence="1" id="KW-0812">Transmembrane</keyword>
<feature type="transmembrane region" description="Helical" evidence="1">
    <location>
        <begin position="35"/>
        <end position="56"/>
    </location>
</feature>
<keyword evidence="1" id="KW-0472">Membrane</keyword>
<evidence type="ECO:0000256" key="1">
    <source>
        <dbReference type="SAM" id="Phobius"/>
    </source>
</evidence>
<evidence type="ECO:0000313" key="3">
    <source>
        <dbReference type="Proteomes" id="UP000515800"/>
    </source>
</evidence>
<keyword evidence="1" id="KW-1133">Transmembrane helix</keyword>